<dbReference type="PRINTS" id="PR00195">
    <property type="entry name" value="DYNAMIN"/>
</dbReference>
<dbReference type="GO" id="GO:0003924">
    <property type="term" value="F:GTPase activity"/>
    <property type="evidence" value="ECO:0007669"/>
    <property type="project" value="InterPro"/>
</dbReference>
<dbReference type="AlphaFoldDB" id="A0AAE0FWB8"/>
<dbReference type="SMART" id="SM00053">
    <property type="entry name" value="DYNc"/>
    <property type="match status" value="1"/>
</dbReference>
<feature type="domain" description="U-box" evidence="1">
    <location>
        <begin position="35"/>
        <end position="61"/>
    </location>
</feature>
<evidence type="ECO:0000259" key="1">
    <source>
        <dbReference type="PROSITE" id="PS51698"/>
    </source>
</evidence>
<evidence type="ECO:0000313" key="2">
    <source>
        <dbReference type="EMBL" id="KAK3266436.1"/>
    </source>
</evidence>
<dbReference type="Gene3D" id="3.30.40.10">
    <property type="entry name" value="Zinc/RING finger domain, C3HC4 (zinc finger)"/>
    <property type="match status" value="1"/>
</dbReference>
<dbReference type="SUPFAM" id="SSF52540">
    <property type="entry name" value="P-loop containing nucleoside triphosphate hydrolases"/>
    <property type="match status" value="1"/>
</dbReference>
<evidence type="ECO:0000313" key="3">
    <source>
        <dbReference type="Proteomes" id="UP001190700"/>
    </source>
</evidence>
<dbReference type="Pfam" id="PF00350">
    <property type="entry name" value="Dynamin_N"/>
    <property type="match status" value="1"/>
</dbReference>
<dbReference type="SUPFAM" id="SSF57850">
    <property type="entry name" value="RING/U-box"/>
    <property type="match status" value="1"/>
</dbReference>
<dbReference type="GO" id="GO:0004842">
    <property type="term" value="F:ubiquitin-protein transferase activity"/>
    <property type="evidence" value="ECO:0007669"/>
    <property type="project" value="InterPro"/>
</dbReference>
<dbReference type="GO" id="GO:0016020">
    <property type="term" value="C:membrane"/>
    <property type="evidence" value="ECO:0007669"/>
    <property type="project" value="TreeGrafter"/>
</dbReference>
<keyword evidence="3" id="KW-1185">Reference proteome</keyword>
<dbReference type="SMART" id="SM00504">
    <property type="entry name" value="Ubox"/>
    <property type="match status" value="1"/>
</dbReference>
<dbReference type="GO" id="GO:0005525">
    <property type="term" value="F:GTP binding"/>
    <property type="evidence" value="ECO:0007669"/>
    <property type="project" value="InterPro"/>
</dbReference>
<dbReference type="InterPro" id="IPR045063">
    <property type="entry name" value="Dynamin_N"/>
</dbReference>
<dbReference type="PANTHER" id="PTHR11566:SF21">
    <property type="entry name" value="DYNAMIN RELATED PROTEIN 1, ISOFORM A"/>
    <property type="match status" value="1"/>
</dbReference>
<dbReference type="Gene3D" id="3.40.50.300">
    <property type="entry name" value="P-loop containing nucleotide triphosphate hydrolases"/>
    <property type="match status" value="1"/>
</dbReference>
<proteinExistence type="predicted"/>
<dbReference type="GO" id="GO:0008017">
    <property type="term" value="F:microtubule binding"/>
    <property type="evidence" value="ECO:0007669"/>
    <property type="project" value="TreeGrafter"/>
</dbReference>
<comment type="caution">
    <text evidence="2">The sequence shown here is derived from an EMBL/GenBank/DDBJ whole genome shotgun (WGS) entry which is preliminary data.</text>
</comment>
<dbReference type="Pfam" id="PF04564">
    <property type="entry name" value="U-box"/>
    <property type="match status" value="1"/>
</dbReference>
<dbReference type="InterPro" id="IPR013083">
    <property type="entry name" value="Znf_RING/FYVE/PHD"/>
</dbReference>
<dbReference type="InterPro" id="IPR003613">
    <property type="entry name" value="Ubox_domain"/>
</dbReference>
<dbReference type="GO" id="GO:0005874">
    <property type="term" value="C:microtubule"/>
    <property type="evidence" value="ECO:0007669"/>
    <property type="project" value="TreeGrafter"/>
</dbReference>
<dbReference type="InterPro" id="IPR001401">
    <property type="entry name" value="Dynamin_GTPase"/>
</dbReference>
<sequence>MPPPIDVGEDARETTLRQHLEAMGSAWFALCSQCSILEKFNCPLTKTPMSDPVIAADGHTYSRAALKWWFHSQKNFGLPILSPLEHEPMETSTSPDENMRSALSEVVLEYRRMMCEVEQGKPTHAASIPLVRASSDTTLTIELTEEVVKHSMPVAAPIGFEQQGQPESAMRRQDLGELREAFTKLDSLREVLKETLEGWDPPSITVIGTRSVGKSSLLERLAMMPLFPRNPSICTRLPIHVRLRQCDPGDHGHATLVVEDAQTGALEGEPRLIPIQSGARFVEEVQERIRAENKDTDGISVTKRIIVELHHPNVPTIDLVDTPGLEAMPGQAPATRQILESQLAQDRARGNNTIYLLIVAAAGRFQVNDQAAAFVEEHALHERALGVFTKCDELPPKLYSHLRKMVEDPSQENNGMRLAHGWVATMNSDDYEELPGQERLMRQMQDELSFFSSHSDLQALEAAGDATSSALIHRLKLVYMRYLHDTWVPKTLRKIHEKGCEARFEELRLCGRSLSQSAEERNAAARAELGSRLSQAQDTLMTQYLAEEVRPFREALVATLKGIATGEGVPMEAFKMHFAHKKAALTDLWRAKMKEITEFWEMRVHNILTATCEVEESDAGLFSFNMVTHPGETLQHFFSGRKKPSACRKLEEMARVHLHEYPDFIESVMEVHRNRLRLCIEQLQSQLTHFDNLIDADIHGSLVSCIPSEDLRSCTFRIDVKKVTDNIIMVLMVHGPTASLITGLEKLVTVGSEIEKCSADRDRYTARIEKLKQARIGVQNMFGLSEEDVRALELLDDDAGIDEAEYFDGLPFIRYTWNGQSRI</sequence>
<dbReference type="GO" id="GO:0005737">
    <property type="term" value="C:cytoplasm"/>
    <property type="evidence" value="ECO:0007669"/>
    <property type="project" value="TreeGrafter"/>
</dbReference>
<dbReference type="InterPro" id="IPR022812">
    <property type="entry name" value="Dynamin"/>
</dbReference>
<organism evidence="2 3">
    <name type="scientific">Cymbomonas tetramitiformis</name>
    <dbReference type="NCBI Taxonomy" id="36881"/>
    <lineage>
        <taxon>Eukaryota</taxon>
        <taxon>Viridiplantae</taxon>
        <taxon>Chlorophyta</taxon>
        <taxon>Pyramimonadophyceae</taxon>
        <taxon>Pyramimonadales</taxon>
        <taxon>Pyramimonadaceae</taxon>
        <taxon>Cymbomonas</taxon>
    </lineage>
</organism>
<protein>
    <recommendedName>
        <fullName evidence="1">U-box domain-containing protein</fullName>
    </recommendedName>
</protein>
<dbReference type="EMBL" id="LGRX02013088">
    <property type="protein sequence ID" value="KAK3266436.1"/>
    <property type="molecule type" value="Genomic_DNA"/>
</dbReference>
<dbReference type="PANTHER" id="PTHR11566">
    <property type="entry name" value="DYNAMIN"/>
    <property type="match status" value="1"/>
</dbReference>
<dbReference type="PROSITE" id="PS51698">
    <property type="entry name" value="U_BOX"/>
    <property type="match status" value="1"/>
</dbReference>
<gene>
    <name evidence="2" type="ORF">CYMTET_24941</name>
</gene>
<dbReference type="Proteomes" id="UP001190700">
    <property type="component" value="Unassembled WGS sequence"/>
</dbReference>
<dbReference type="GO" id="GO:0016567">
    <property type="term" value="P:protein ubiquitination"/>
    <property type="evidence" value="ECO:0007669"/>
    <property type="project" value="InterPro"/>
</dbReference>
<accession>A0AAE0FWB8</accession>
<name>A0AAE0FWB8_9CHLO</name>
<dbReference type="InterPro" id="IPR027417">
    <property type="entry name" value="P-loop_NTPase"/>
</dbReference>
<reference evidence="2 3" key="1">
    <citation type="journal article" date="2015" name="Genome Biol. Evol.">
        <title>Comparative Genomics of a Bacterivorous Green Alga Reveals Evolutionary Causalities and Consequences of Phago-Mixotrophic Mode of Nutrition.</title>
        <authorList>
            <person name="Burns J.A."/>
            <person name="Paasch A."/>
            <person name="Narechania A."/>
            <person name="Kim E."/>
        </authorList>
    </citation>
    <scope>NUCLEOTIDE SEQUENCE [LARGE SCALE GENOMIC DNA]</scope>
    <source>
        <strain evidence="2 3">PLY_AMNH</strain>
    </source>
</reference>